<evidence type="ECO:0000313" key="10">
    <source>
        <dbReference type="Proteomes" id="UP001162891"/>
    </source>
</evidence>
<keyword evidence="2 7" id="KW-0813">Transport</keyword>
<dbReference type="EMBL" id="AP025591">
    <property type="protein sequence ID" value="BDG02390.1"/>
    <property type="molecule type" value="Genomic_DNA"/>
</dbReference>
<feature type="transmembrane region" description="Helical" evidence="7">
    <location>
        <begin position="227"/>
        <end position="249"/>
    </location>
</feature>
<name>A0ABN6MN50_9BACT</name>
<evidence type="ECO:0000256" key="5">
    <source>
        <dbReference type="ARBA" id="ARBA00022989"/>
    </source>
</evidence>
<keyword evidence="6 7" id="KW-0472">Membrane</keyword>
<dbReference type="InterPro" id="IPR035906">
    <property type="entry name" value="MetI-like_sf"/>
</dbReference>
<evidence type="ECO:0000256" key="4">
    <source>
        <dbReference type="ARBA" id="ARBA00022692"/>
    </source>
</evidence>
<comment type="similarity">
    <text evidence="7">Belongs to the binding-protein-dependent transport system permease family.</text>
</comment>
<keyword evidence="10" id="KW-1185">Reference proteome</keyword>
<feature type="domain" description="ABC transmembrane type-1" evidence="8">
    <location>
        <begin position="65"/>
        <end position="250"/>
    </location>
</feature>
<keyword evidence="3" id="KW-1003">Cell membrane</keyword>
<proteinExistence type="inferred from homology"/>
<dbReference type="Proteomes" id="UP001162891">
    <property type="component" value="Chromosome"/>
</dbReference>
<keyword evidence="5 7" id="KW-1133">Transmembrane helix</keyword>
<comment type="subcellular location">
    <subcellularLocation>
        <location evidence="1 7">Cell membrane</location>
        <topology evidence="1 7">Multi-pass membrane protein</topology>
    </subcellularLocation>
</comment>
<feature type="transmembrane region" description="Helical" evidence="7">
    <location>
        <begin position="69"/>
        <end position="93"/>
    </location>
</feature>
<dbReference type="CDD" id="cd06261">
    <property type="entry name" value="TM_PBP2"/>
    <property type="match status" value="1"/>
</dbReference>
<reference evidence="10" key="1">
    <citation type="journal article" date="2022" name="Int. J. Syst. Evol. Microbiol.">
        <title>Anaeromyxobacter oryzae sp. nov., Anaeromyxobacter diazotrophicus sp. nov. and Anaeromyxobacter paludicola sp. nov., isolated from paddy soils.</title>
        <authorList>
            <person name="Itoh H."/>
            <person name="Xu Z."/>
            <person name="Mise K."/>
            <person name="Masuda Y."/>
            <person name="Ushijima N."/>
            <person name="Hayakawa C."/>
            <person name="Shiratori Y."/>
            <person name="Senoo K."/>
        </authorList>
    </citation>
    <scope>NUCLEOTIDE SEQUENCE [LARGE SCALE GENOMIC DNA]</scope>
    <source>
        <strain evidence="10">Red232</strain>
    </source>
</reference>
<feature type="transmembrane region" description="Helical" evidence="7">
    <location>
        <begin position="105"/>
        <end position="125"/>
    </location>
</feature>
<dbReference type="PROSITE" id="PS50928">
    <property type="entry name" value="ABC_TM1"/>
    <property type="match status" value="1"/>
</dbReference>
<dbReference type="Pfam" id="PF00528">
    <property type="entry name" value="BPD_transp_1"/>
    <property type="match status" value="1"/>
</dbReference>
<dbReference type="PANTHER" id="PTHR30151:SF38">
    <property type="entry name" value="ALIPHATIC SULFONATES TRANSPORT PERMEASE PROTEIN SSUC-RELATED"/>
    <property type="match status" value="1"/>
</dbReference>
<evidence type="ECO:0000256" key="7">
    <source>
        <dbReference type="RuleBase" id="RU363032"/>
    </source>
</evidence>
<gene>
    <name evidence="9" type="ORF">AMOR_13860</name>
</gene>
<dbReference type="PANTHER" id="PTHR30151">
    <property type="entry name" value="ALKANE SULFONATE ABC TRANSPORTER-RELATED, MEMBRANE SUBUNIT"/>
    <property type="match status" value="1"/>
</dbReference>
<evidence type="ECO:0000256" key="1">
    <source>
        <dbReference type="ARBA" id="ARBA00004651"/>
    </source>
</evidence>
<dbReference type="SUPFAM" id="SSF161098">
    <property type="entry name" value="MetI-like"/>
    <property type="match status" value="1"/>
</dbReference>
<evidence type="ECO:0000313" key="9">
    <source>
        <dbReference type="EMBL" id="BDG02390.1"/>
    </source>
</evidence>
<accession>A0ABN6MN50</accession>
<dbReference type="Gene3D" id="1.10.3720.10">
    <property type="entry name" value="MetI-like"/>
    <property type="match status" value="1"/>
</dbReference>
<organism evidence="9 10">
    <name type="scientific">Anaeromyxobacter oryzae</name>
    <dbReference type="NCBI Taxonomy" id="2918170"/>
    <lineage>
        <taxon>Bacteria</taxon>
        <taxon>Pseudomonadati</taxon>
        <taxon>Myxococcota</taxon>
        <taxon>Myxococcia</taxon>
        <taxon>Myxococcales</taxon>
        <taxon>Cystobacterineae</taxon>
        <taxon>Anaeromyxobacteraceae</taxon>
        <taxon>Anaeromyxobacter</taxon>
    </lineage>
</organism>
<feature type="transmembrane region" description="Helical" evidence="7">
    <location>
        <begin position="187"/>
        <end position="206"/>
    </location>
</feature>
<dbReference type="RefSeq" id="WP_248360011.1">
    <property type="nucleotide sequence ID" value="NZ_AP025591.1"/>
</dbReference>
<evidence type="ECO:0000256" key="6">
    <source>
        <dbReference type="ARBA" id="ARBA00023136"/>
    </source>
</evidence>
<keyword evidence="4 7" id="KW-0812">Transmembrane</keyword>
<evidence type="ECO:0000259" key="8">
    <source>
        <dbReference type="PROSITE" id="PS50928"/>
    </source>
</evidence>
<dbReference type="InterPro" id="IPR000515">
    <property type="entry name" value="MetI-like"/>
</dbReference>
<protein>
    <recommendedName>
        <fullName evidence="8">ABC transmembrane type-1 domain-containing protein</fullName>
    </recommendedName>
</protein>
<feature type="transmembrane region" description="Helical" evidence="7">
    <location>
        <begin position="131"/>
        <end position="151"/>
    </location>
</feature>
<evidence type="ECO:0000256" key="2">
    <source>
        <dbReference type="ARBA" id="ARBA00022448"/>
    </source>
</evidence>
<evidence type="ECO:0000256" key="3">
    <source>
        <dbReference type="ARBA" id="ARBA00022475"/>
    </source>
</evidence>
<sequence>MATVSRAVALPLQDRRALALPLVVIAAWSVASSARLVNPDLVPSPALVARTAWTELTVPNFWSGVAASLGRTACGFTLAAAAGVILGTVLGVSRWADRLVGPSFHAYRQVAVFAWIPLLSAWFGGGESTKIAFVAVAAVTPVVINTFEGVHALPREHVELARVLELGRLKFVTGLLLPYAAPQILTGLHLALVTAWLATFGAEFFLQIAPGASRTLIEGRALGRMDLVLVGIAVNGLIGFGLTTAIGAVERHVLRWRPARPATSA</sequence>